<feature type="domain" description="HTH tetR-type" evidence="5">
    <location>
        <begin position="5"/>
        <end position="65"/>
    </location>
</feature>
<accession>A0A545TEZ8</accession>
<dbReference type="PRINTS" id="PR00455">
    <property type="entry name" value="HTHTETR"/>
</dbReference>
<protein>
    <submittedName>
        <fullName evidence="6">TetR/AcrR family transcriptional regulator</fullName>
    </submittedName>
</protein>
<dbReference type="PANTHER" id="PTHR47506">
    <property type="entry name" value="TRANSCRIPTIONAL REGULATORY PROTEIN"/>
    <property type="match status" value="1"/>
</dbReference>
<proteinExistence type="predicted"/>
<dbReference type="InterPro" id="IPR001647">
    <property type="entry name" value="HTH_TetR"/>
</dbReference>
<dbReference type="PANTHER" id="PTHR47506:SF1">
    <property type="entry name" value="HTH-TYPE TRANSCRIPTIONAL REGULATOR YJDC"/>
    <property type="match status" value="1"/>
</dbReference>
<evidence type="ECO:0000259" key="5">
    <source>
        <dbReference type="PROSITE" id="PS50977"/>
    </source>
</evidence>
<evidence type="ECO:0000256" key="4">
    <source>
        <dbReference type="PROSITE-ProRule" id="PRU00335"/>
    </source>
</evidence>
<dbReference type="PROSITE" id="PS50977">
    <property type="entry name" value="HTH_TETR_2"/>
    <property type="match status" value="1"/>
</dbReference>
<keyword evidence="2 4" id="KW-0238">DNA-binding</keyword>
<gene>
    <name evidence="6" type="ORF">FKG95_23160</name>
</gene>
<dbReference type="EMBL" id="VHSH01000009">
    <property type="protein sequence ID" value="TQV75812.1"/>
    <property type="molecule type" value="Genomic_DNA"/>
</dbReference>
<evidence type="ECO:0000313" key="7">
    <source>
        <dbReference type="Proteomes" id="UP000315252"/>
    </source>
</evidence>
<keyword evidence="7" id="KW-1185">Reference proteome</keyword>
<evidence type="ECO:0000256" key="2">
    <source>
        <dbReference type="ARBA" id="ARBA00023125"/>
    </source>
</evidence>
<evidence type="ECO:0000256" key="3">
    <source>
        <dbReference type="ARBA" id="ARBA00023163"/>
    </source>
</evidence>
<dbReference type="OrthoDB" id="9811084at2"/>
<keyword evidence="3" id="KW-0804">Transcription</keyword>
<comment type="caution">
    <text evidence="6">The sequence shown here is derived from an EMBL/GenBank/DDBJ whole genome shotgun (WGS) entry which is preliminary data.</text>
</comment>
<dbReference type="RefSeq" id="WP_142898799.1">
    <property type="nucleotide sequence ID" value="NZ_ML660060.1"/>
</dbReference>
<evidence type="ECO:0000313" key="6">
    <source>
        <dbReference type="EMBL" id="TQV75812.1"/>
    </source>
</evidence>
<dbReference type="InterPro" id="IPR036271">
    <property type="entry name" value="Tet_transcr_reg_TetR-rel_C_sf"/>
</dbReference>
<dbReference type="Pfam" id="PF16925">
    <property type="entry name" value="TetR_C_13"/>
    <property type="match status" value="1"/>
</dbReference>
<dbReference type="SUPFAM" id="SSF48498">
    <property type="entry name" value="Tetracyclin repressor-like, C-terminal domain"/>
    <property type="match status" value="1"/>
</dbReference>
<dbReference type="AlphaFoldDB" id="A0A545TEZ8"/>
<dbReference type="Pfam" id="PF00440">
    <property type="entry name" value="TetR_N"/>
    <property type="match status" value="1"/>
</dbReference>
<dbReference type="InterPro" id="IPR011075">
    <property type="entry name" value="TetR_C"/>
</dbReference>
<dbReference type="Gene3D" id="1.10.357.10">
    <property type="entry name" value="Tetracycline Repressor, domain 2"/>
    <property type="match status" value="1"/>
</dbReference>
<dbReference type="Proteomes" id="UP000315252">
    <property type="component" value="Unassembled WGS sequence"/>
</dbReference>
<sequence>MRNAAETREKLLETATGLIWQSNYSSVGVNEICKQAGVTKGAFYHHFESKADLFIAASRHYWDRMKRDMDAIYSPSFTPLEQLENLIQLIIEKQINECSSKDMEVAGCPFFTSGGQAGIDEEKICQAAREMEDHMQRYSVALVRGLKADGALRGDPDVDQIARFLHHFVQGLLIYGRLMNSLDAVRADLREGIYRLLDLKDAYRSEGAEQPVSSAADAA</sequence>
<organism evidence="6 7">
    <name type="scientific">Denitrobaculum tricleocarpae</name>
    <dbReference type="NCBI Taxonomy" id="2591009"/>
    <lineage>
        <taxon>Bacteria</taxon>
        <taxon>Pseudomonadati</taxon>
        <taxon>Pseudomonadota</taxon>
        <taxon>Alphaproteobacteria</taxon>
        <taxon>Rhodospirillales</taxon>
        <taxon>Rhodospirillaceae</taxon>
        <taxon>Denitrobaculum</taxon>
    </lineage>
</organism>
<dbReference type="GO" id="GO:0003677">
    <property type="term" value="F:DNA binding"/>
    <property type="evidence" value="ECO:0007669"/>
    <property type="project" value="UniProtKB-UniRule"/>
</dbReference>
<name>A0A545TEZ8_9PROT</name>
<dbReference type="InterPro" id="IPR009057">
    <property type="entry name" value="Homeodomain-like_sf"/>
</dbReference>
<reference evidence="6 7" key="1">
    <citation type="submission" date="2019-06" db="EMBL/GenBank/DDBJ databases">
        <title>Whole genome sequence for Rhodospirillaceae sp. R148.</title>
        <authorList>
            <person name="Wang G."/>
        </authorList>
    </citation>
    <scope>NUCLEOTIDE SEQUENCE [LARGE SCALE GENOMIC DNA]</scope>
    <source>
        <strain evidence="6 7">R148</strain>
    </source>
</reference>
<dbReference type="SUPFAM" id="SSF46689">
    <property type="entry name" value="Homeodomain-like"/>
    <property type="match status" value="1"/>
</dbReference>
<keyword evidence="1" id="KW-0805">Transcription regulation</keyword>
<feature type="DNA-binding region" description="H-T-H motif" evidence="4">
    <location>
        <begin position="28"/>
        <end position="47"/>
    </location>
</feature>
<evidence type="ECO:0000256" key="1">
    <source>
        <dbReference type="ARBA" id="ARBA00023015"/>
    </source>
</evidence>